<dbReference type="STRING" id="706434.HMPREF9429_00502"/>
<keyword evidence="2" id="KW-1185">Reference proteome</keyword>
<dbReference type="AlphaFoldDB" id="E2ZAN4"/>
<dbReference type="RefSeq" id="WP_006941342.1">
    <property type="nucleotide sequence ID" value="NZ_GL538186.1"/>
</dbReference>
<comment type="caution">
    <text evidence="1">The sequence shown here is derived from an EMBL/GenBank/DDBJ whole genome shotgun (WGS) entry which is preliminary data.</text>
</comment>
<evidence type="ECO:0000313" key="2">
    <source>
        <dbReference type="Proteomes" id="UP000003195"/>
    </source>
</evidence>
<dbReference type="OrthoDB" id="1683573at2"/>
<protein>
    <submittedName>
        <fullName evidence="1">Uncharacterized protein</fullName>
    </submittedName>
</protein>
<dbReference type="Proteomes" id="UP000003195">
    <property type="component" value="Unassembled WGS sequence"/>
</dbReference>
<gene>
    <name evidence="1" type="ORF">HMPREF9429_00502</name>
</gene>
<accession>E2ZAN4</accession>
<reference evidence="1 2" key="1">
    <citation type="submission" date="2010-08" db="EMBL/GenBank/DDBJ databases">
        <authorList>
            <person name="Weinstock G."/>
            <person name="Sodergren E."/>
            <person name="Clifton S."/>
            <person name="Fulton L."/>
            <person name="Fulton B."/>
            <person name="Courtney L."/>
            <person name="Fronick C."/>
            <person name="Harrison M."/>
            <person name="Strong C."/>
            <person name="Farmer C."/>
            <person name="Delahaunty K."/>
            <person name="Markovic C."/>
            <person name="Hall O."/>
            <person name="Minx P."/>
            <person name="Tomlinson C."/>
            <person name="Mitreva M."/>
            <person name="Hou S."/>
            <person name="Chen J."/>
            <person name="Wollam A."/>
            <person name="Pepin K.H."/>
            <person name="Johnson M."/>
            <person name="Bhonagiri V."/>
            <person name="Zhang X."/>
            <person name="Suruliraj S."/>
            <person name="Warren W."/>
            <person name="Chinwalla A."/>
            <person name="Mardis E.R."/>
            <person name="Wilson R.K."/>
        </authorList>
    </citation>
    <scope>NUCLEOTIDE SEQUENCE [LARGE SCALE GENOMIC DNA]</scope>
    <source>
        <strain evidence="1 2">F0359</strain>
    </source>
</reference>
<name>E2ZAN4_9FIRM</name>
<organism evidence="1 2">
    <name type="scientific">Megasphaera micronuciformis F0359</name>
    <dbReference type="NCBI Taxonomy" id="706434"/>
    <lineage>
        <taxon>Bacteria</taxon>
        <taxon>Bacillati</taxon>
        <taxon>Bacillota</taxon>
        <taxon>Negativicutes</taxon>
        <taxon>Veillonellales</taxon>
        <taxon>Veillonellaceae</taxon>
        <taxon>Megasphaera</taxon>
    </lineage>
</organism>
<sequence length="70" mass="8150">MTIEEFKDMVATTDTTYEYNGKTFLACGTDKGYEFLSNEERAYYDTIDDLVNNQMFDGKPLKDCLPQVDW</sequence>
<dbReference type="HOGENOM" id="CLU_2753148_0_0_9"/>
<evidence type="ECO:0000313" key="1">
    <source>
        <dbReference type="EMBL" id="EFQ04566.1"/>
    </source>
</evidence>
<proteinExistence type="predicted"/>
<dbReference type="EMBL" id="AECS01000012">
    <property type="protein sequence ID" value="EFQ04566.1"/>
    <property type="molecule type" value="Genomic_DNA"/>
</dbReference>